<accession>A0ABS1K3G1</accession>
<keyword evidence="3" id="KW-1185">Reference proteome</keyword>
<keyword evidence="1" id="KW-1133">Transmembrane helix</keyword>
<dbReference type="Proteomes" id="UP000639051">
    <property type="component" value="Unassembled WGS sequence"/>
</dbReference>
<comment type="caution">
    <text evidence="2">The sequence shown here is derived from an EMBL/GenBank/DDBJ whole genome shotgun (WGS) entry which is preliminary data.</text>
</comment>
<keyword evidence="1" id="KW-0812">Transmembrane</keyword>
<evidence type="ECO:0000313" key="2">
    <source>
        <dbReference type="EMBL" id="MBL0705988.1"/>
    </source>
</evidence>
<dbReference type="RefSeq" id="WP_189692524.1">
    <property type="nucleotide sequence ID" value="NZ_BNCM01000002.1"/>
</dbReference>
<sequence length="49" mass="5127">MSGKPKSGLPVIMAFAVTVGLTRLVLQKVKDDKEAGKAQEMDTGTPPQG</sequence>
<protein>
    <submittedName>
        <fullName evidence="2">Uncharacterized protein</fullName>
    </submittedName>
</protein>
<organism evidence="2 3">
    <name type="scientific">Sinomonas cellulolyticus</name>
    <dbReference type="NCBI Taxonomy" id="2801916"/>
    <lineage>
        <taxon>Bacteria</taxon>
        <taxon>Bacillati</taxon>
        <taxon>Actinomycetota</taxon>
        <taxon>Actinomycetes</taxon>
        <taxon>Micrococcales</taxon>
        <taxon>Micrococcaceae</taxon>
        <taxon>Sinomonas</taxon>
    </lineage>
</organism>
<feature type="transmembrane region" description="Helical" evidence="1">
    <location>
        <begin position="6"/>
        <end position="26"/>
    </location>
</feature>
<name>A0ABS1K3G1_9MICC</name>
<gene>
    <name evidence="2" type="ORF">JJE72_10775</name>
</gene>
<dbReference type="EMBL" id="JAERRC010000024">
    <property type="protein sequence ID" value="MBL0705988.1"/>
    <property type="molecule type" value="Genomic_DNA"/>
</dbReference>
<keyword evidence="1" id="KW-0472">Membrane</keyword>
<proteinExistence type="predicted"/>
<evidence type="ECO:0000313" key="3">
    <source>
        <dbReference type="Proteomes" id="UP000639051"/>
    </source>
</evidence>
<evidence type="ECO:0000256" key="1">
    <source>
        <dbReference type="SAM" id="Phobius"/>
    </source>
</evidence>
<reference evidence="2 3" key="1">
    <citation type="submission" date="2021-01" db="EMBL/GenBank/DDBJ databases">
        <title>Genome public.</title>
        <authorList>
            <person name="Liu C."/>
            <person name="Sun Q."/>
        </authorList>
    </citation>
    <scope>NUCLEOTIDE SEQUENCE [LARGE SCALE GENOMIC DNA]</scope>
    <source>
        <strain evidence="2 3">JC656</strain>
    </source>
</reference>